<sequence>MVKGQALALSCLAGLAAAAPAADVSSLVQKDARLHAGSAEGAGDHCDCFSWPFAYRHGAICGSGHELDLIHGVPGPEAAKIGQMKFEFCEMLFGSLPDDFRFCINNDFVGSPTQWCYVNPMCKRSAPAQGGTLNVKNCTAGQDKSLGDLKFEEFAAYAHKSKLELGLLVQYAYPRWEGEKLPDVQAFWGLPAPKDAAPISEALKARLQAQVSSGKPVFLSSRSGHPPFAVAEGEKLYYINFAPKTAIDFKHKEDMNAWGCVAGCGSDNKPLW</sequence>
<protein>
    <recommendedName>
        <fullName evidence="3">Phospholipase B-like</fullName>
    </recommendedName>
</protein>
<evidence type="ECO:0000256" key="1">
    <source>
        <dbReference type="SAM" id="SignalP"/>
    </source>
</evidence>
<accession>A0A7S1KW17</accession>
<feature type="signal peptide" evidence="1">
    <location>
        <begin position="1"/>
        <end position="18"/>
    </location>
</feature>
<evidence type="ECO:0008006" key="3">
    <source>
        <dbReference type="Google" id="ProtNLM"/>
    </source>
</evidence>
<evidence type="ECO:0000313" key="2">
    <source>
        <dbReference type="EMBL" id="CAD9087728.1"/>
    </source>
</evidence>
<name>A0A7S1KW17_ALECA</name>
<organism evidence="2">
    <name type="scientific">Alexandrium catenella</name>
    <name type="common">Red tide dinoflagellate</name>
    <name type="synonym">Gonyaulax catenella</name>
    <dbReference type="NCBI Taxonomy" id="2925"/>
    <lineage>
        <taxon>Eukaryota</taxon>
        <taxon>Sar</taxon>
        <taxon>Alveolata</taxon>
        <taxon>Dinophyceae</taxon>
        <taxon>Gonyaulacales</taxon>
        <taxon>Pyrocystaceae</taxon>
        <taxon>Alexandrium</taxon>
    </lineage>
</organism>
<dbReference type="EMBL" id="HBGE01001985">
    <property type="protein sequence ID" value="CAD9087728.1"/>
    <property type="molecule type" value="Transcribed_RNA"/>
</dbReference>
<feature type="chain" id="PRO_5030672554" description="Phospholipase B-like" evidence="1">
    <location>
        <begin position="19"/>
        <end position="272"/>
    </location>
</feature>
<proteinExistence type="predicted"/>
<keyword evidence="1" id="KW-0732">Signal</keyword>
<reference evidence="2" key="1">
    <citation type="submission" date="2021-01" db="EMBL/GenBank/DDBJ databases">
        <authorList>
            <person name="Corre E."/>
            <person name="Pelletier E."/>
            <person name="Niang G."/>
            <person name="Scheremetjew M."/>
            <person name="Finn R."/>
            <person name="Kale V."/>
            <person name="Holt S."/>
            <person name="Cochrane G."/>
            <person name="Meng A."/>
            <person name="Brown T."/>
            <person name="Cohen L."/>
        </authorList>
    </citation>
    <scope>NUCLEOTIDE SEQUENCE</scope>
    <source>
        <strain evidence="2">OF101</strain>
    </source>
</reference>
<gene>
    <name evidence="2" type="ORF">ACAT0790_LOCUS1218</name>
</gene>
<dbReference type="AlphaFoldDB" id="A0A7S1KW17"/>